<name>L1KGU2_9ACTN</name>
<feature type="chain" id="PRO_5003951522" description="Calcium-binding protein" evidence="1">
    <location>
        <begin position="31"/>
        <end position="253"/>
    </location>
</feature>
<keyword evidence="3" id="KW-1185">Reference proteome</keyword>
<organism evidence="2 3">
    <name type="scientific">Streptomyces ipomoeae 91-03</name>
    <dbReference type="NCBI Taxonomy" id="698759"/>
    <lineage>
        <taxon>Bacteria</taxon>
        <taxon>Bacillati</taxon>
        <taxon>Actinomycetota</taxon>
        <taxon>Actinomycetes</taxon>
        <taxon>Kitasatosporales</taxon>
        <taxon>Streptomycetaceae</taxon>
        <taxon>Streptomyces</taxon>
    </lineage>
</organism>
<dbReference type="AlphaFoldDB" id="L1KGU2"/>
<protein>
    <recommendedName>
        <fullName evidence="4">Calcium-binding protein</fullName>
    </recommendedName>
</protein>
<dbReference type="PATRIC" id="fig|698759.3.peg.9253"/>
<feature type="signal peptide" evidence="1">
    <location>
        <begin position="1"/>
        <end position="30"/>
    </location>
</feature>
<dbReference type="Proteomes" id="UP000010411">
    <property type="component" value="Unassembled WGS sequence"/>
</dbReference>
<accession>L1KGU2</accession>
<evidence type="ECO:0000256" key="1">
    <source>
        <dbReference type="SAM" id="SignalP"/>
    </source>
</evidence>
<evidence type="ECO:0000313" key="2">
    <source>
        <dbReference type="EMBL" id="EKX60021.1"/>
    </source>
</evidence>
<proteinExistence type="predicted"/>
<gene>
    <name evidence="2" type="ORF">STRIP9103_04219</name>
</gene>
<dbReference type="EMBL" id="AEJC01000686">
    <property type="protein sequence ID" value="EKX60021.1"/>
    <property type="molecule type" value="Genomic_DNA"/>
</dbReference>
<sequence>MLPRMRIRSLSVALSCALGLCALAAPSAHADGDTVITDVVVGGGGDFAIGINGSKTFNVSVTARDDSGIKGMELRVRFPGTVIRSPDRGVTCASAGGATRTCTARFTVSQQGDLLLNEAAGTWYVQADVDANDGNSFFSDTAESFRIRRLAKLSVNAAPEPVKKNAKLTVTGKLIHADWFADRTVPYAGRSVKLQFRKKGSSTYNTVKTIKSSSTGALKTTVKATADGYWRWTYAGDATNSAAKATGDYVDVK</sequence>
<comment type="caution">
    <text evidence="2">The sequence shown here is derived from an EMBL/GenBank/DDBJ whole genome shotgun (WGS) entry which is preliminary data.</text>
</comment>
<evidence type="ECO:0008006" key="4">
    <source>
        <dbReference type="Google" id="ProtNLM"/>
    </source>
</evidence>
<keyword evidence="1" id="KW-0732">Signal</keyword>
<reference evidence="2 3" key="1">
    <citation type="submission" date="2012-11" db="EMBL/GenBank/DDBJ databases">
        <authorList>
            <person name="Huguet-Tapia J.C."/>
            <person name="Durkin A.S."/>
            <person name="Pettis G.S."/>
            <person name="Badger J.H."/>
        </authorList>
    </citation>
    <scope>NUCLEOTIDE SEQUENCE [LARGE SCALE GENOMIC DNA]</scope>
    <source>
        <strain evidence="2 3">91-03</strain>
    </source>
</reference>
<evidence type="ECO:0000313" key="3">
    <source>
        <dbReference type="Proteomes" id="UP000010411"/>
    </source>
</evidence>